<evidence type="ECO:0000313" key="3">
    <source>
        <dbReference type="Proteomes" id="UP000796880"/>
    </source>
</evidence>
<proteinExistence type="predicted"/>
<dbReference type="Proteomes" id="UP000796880">
    <property type="component" value="Unassembled WGS sequence"/>
</dbReference>
<reference evidence="2" key="1">
    <citation type="submission" date="2020-03" db="EMBL/GenBank/DDBJ databases">
        <title>A high-quality chromosome-level genome assembly of a woody plant with both climbing and erect habits, Rhamnella rubrinervis.</title>
        <authorList>
            <person name="Lu Z."/>
            <person name="Yang Y."/>
            <person name="Zhu X."/>
            <person name="Sun Y."/>
        </authorList>
    </citation>
    <scope>NUCLEOTIDE SEQUENCE</scope>
    <source>
        <strain evidence="2">BYM</strain>
        <tissue evidence="2">Leaf</tissue>
    </source>
</reference>
<keyword evidence="1" id="KW-0812">Transmembrane</keyword>
<evidence type="ECO:0000256" key="1">
    <source>
        <dbReference type="SAM" id="Phobius"/>
    </source>
</evidence>
<accession>A0A8K0MRN2</accession>
<keyword evidence="3" id="KW-1185">Reference proteome</keyword>
<keyword evidence="1" id="KW-1133">Transmembrane helix</keyword>
<feature type="transmembrane region" description="Helical" evidence="1">
    <location>
        <begin position="34"/>
        <end position="60"/>
    </location>
</feature>
<comment type="caution">
    <text evidence="2">The sequence shown here is derived from an EMBL/GenBank/DDBJ whole genome shotgun (WGS) entry which is preliminary data.</text>
</comment>
<dbReference type="EMBL" id="VOIH02000001">
    <property type="protein sequence ID" value="KAF3455438.1"/>
    <property type="molecule type" value="Genomic_DNA"/>
</dbReference>
<name>A0A8K0MRN2_9ROSA</name>
<evidence type="ECO:0000313" key="2">
    <source>
        <dbReference type="EMBL" id="KAF3455438.1"/>
    </source>
</evidence>
<dbReference type="AlphaFoldDB" id="A0A8K0MRN2"/>
<gene>
    <name evidence="2" type="ORF">FNV43_RR00065</name>
</gene>
<keyword evidence="1" id="KW-0472">Membrane</keyword>
<organism evidence="2 3">
    <name type="scientific">Rhamnella rubrinervis</name>
    <dbReference type="NCBI Taxonomy" id="2594499"/>
    <lineage>
        <taxon>Eukaryota</taxon>
        <taxon>Viridiplantae</taxon>
        <taxon>Streptophyta</taxon>
        <taxon>Embryophyta</taxon>
        <taxon>Tracheophyta</taxon>
        <taxon>Spermatophyta</taxon>
        <taxon>Magnoliopsida</taxon>
        <taxon>eudicotyledons</taxon>
        <taxon>Gunneridae</taxon>
        <taxon>Pentapetalae</taxon>
        <taxon>rosids</taxon>
        <taxon>fabids</taxon>
        <taxon>Rosales</taxon>
        <taxon>Rhamnaceae</taxon>
        <taxon>rhamnoid group</taxon>
        <taxon>Rhamneae</taxon>
        <taxon>Rhamnella</taxon>
    </lineage>
</organism>
<sequence>MIFMRRHNPYIMLGGAMVTFDLIRTLLVSLNMEFISLIVGCFAHVDFASSFWRMLGFCLVRSKSFYEYSGWSLWGLDAIQVRMRGAVEVLLFTLLYLTFGARWRLQVCSLLILRGAFFHRGGVDPGYVKQTSIGSFNSCLEVWDSISCCTLANFAFDHHHGELSKLDNVGRPFRFDHVGAR</sequence>
<protein>
    <submittedName>
        <fullName evidence="2">Uncharacterized protein</fullName>
    </submittedName>
</protein>